<reference evidence="4 5" key="1">
    <citation type="submission" date="2020-01" db="EMBL/GenBank/DDBJ databases">
        <title>Genomes of bacteria type strains.</title>
        <authorList>
            <person name="Chen J."/>
            <person name="Zhu S."/>
            <person name="Yang J."/>
        </authorList>
    </citation>
    <scope>NUCLEOTIDE SEQUENCE [LARGE SCALE GENOMIC DNA]</scope>
    <source>
        <strain evidence="4 5">LMG 24078</strain>
    </source>
</reference>
<organism evidence="4 5">
    <name type="scientific">Alteromonas genovensis</name>
    <dbReference type="NCBI Taxonomy" id="471225"/>
    <lineage>
        <taxon>Bacteria</taxon>
        <taxon>Pseudomonadati</taxon>
        <taxon>Pseudomonadota</taxon>
        <taxon>Gammaproteobacteria</taxon>
        <taxon>Alteromonadales</taxon>
        <taxon>Alteromonadaceae</taxon>
        <taxon>Alteromonas/Salinimonas group</taxon>
        <taxon>Alteromonas</taxon>
    </lineage>
</organism>
<evidence type="ECO:0000256" key="3">
    <source>
        <dbReference type="SAM" id="Phobius"/>
    </source>
</evidence>
<keyword evidence="3" id="KW-0812">Transmembrane</keyword>
<keyword evidence="3" id="KW-1133">Transmembrane helix</keyword>
<feature type="coiled-coil region" evidence="1">
    <location>
        <begin position="203"/>
        <end position="244"/>
    </location>
</feature>
<evidence type="ECO:0000313" key="4">
    <source>
        <dbReference type="EMBL" id="NDW16498.1"/>
    </source>
</evidence>
<name>A0A6N9TPA7_9ALTE</name>
<sequence>MPNNSKNDEFPTIRLDDEDRRDYQTKRQTSPDSTSTPSPATSTSSSSGGNGIWVALIALIALSACGGCYYLFTLLEQQKAIAERAEERIMLLENKLSATGEEMGESTVALQVKVNELNDKTSELWEQMDKLWASAWRRNQKEIADLGERVSKVQSAANKDINAVSEDVDAQSATMGSLKNQLASVADELLAVNVRLEQTADDKAGTQQDVKNLADTLSVLEKRNATLSGRLNSLENEIREIATKVVSGTSASNTNGAPAAGASPAASPNAG</sequence>
<feature type="compositionally biased region" description="Basic and acidic residues" evidence="2">
    <location>
        <begin position="1"/>
        <end position="25"/>
    </location>
</feature>
<feature type="compositionally biased region" description="Low complexity" evidence="2">
    <location>
        <begin position="249"/>
        <end position="271"/>
    </location>
</feature>
<evidence type="ECO:0000256" key="1">
    <source>
        <dbReference type="SAM" id="Coils"/>
    </source>
</evidence>
<accession>A0A6N9TPA7</accession>
<keyword evidence="3" id="KW-0472">Membrane</keyword>
<dbReference type="Proteomes" id="UP000471381">
    <property type="component" value="Unassembled WGS sequence"/>
</dbReference>
<feature type="transmembrane region" description="Helical" evidence="3">
    <location>
        <begin position="52"/>
        <end position="72"/>
    </location>
</feature>
<dbReference type="AlphaFoldDB" id="A0A6N9TPA7"/>
<keyword evidence="1" id="KW-0175">Coiled coil</keyword>
<dbReference type="RefSeq" id="WP_163107114.1">
    <property type="nucleotide sequence ID" value="NZ_JAAAWO010000010.1"/>
</dbReference>
<evidence type="ECO:0000256" key="2">
    <source>
        <dbReference type="SAM" id="MobiDB-lite"/>
    </source>
</evidence>
<feature type="coiled-coil region" evidence="1">
    <location>
        <begin position="75"/>
        <end position="102"/>
    </location>
</feature>
<evidence type="ECO:0000313" key="5">
    <source>
        <dbReference type="Proteomes" id="UP000471381"/>
    </source>
</evidence>
<proteinExistence type="predicted"/>
<feature type="region of interest" description="Disordered" evidence="2">
    <location>
        <begin position="248"/>
        <end position="271"/>
    </location>
</feature>
<comment type="caution">
    <text evidence="4">The sequence shown here is derived from an EMBL/GenBank/DDBJ whole genome shotgun (WGS) entry which is preliminary data.</text>
</comment>
<dbReference type="Gene3D" id="1.10.287.1490">
    <property type="match status" value="1"/>
</dbReference>
<feature type="compositionally biased region" description="Low complexity" evidence="2">
    <location>
        <begin position="30"/>
        <end position="47"/>
    </location>
</feature>
<keyword evidence="5" id="KW-1185">Reference proteome</keyword>
<protein>
    <submittedName>
        <fullName evidence="4">Uncharacterized protein</fullName>
    </submittedName>
</protein>
<feature type="region of interest" description="Disordered" evidence="2">
    <location>
        <begin position="1"/>
        <end position="47"/>
    </location>
</feature>
<dbReference type="EMBL" id="JAAAWO010000010">
    <property type="protein sequence ID" value="NDW16498.1"/>
    <property type="molecule type" value="Genomic_DNA"/>
</dbReference>
<gene>
    <name evidence="4" type="ORF">GTQ48_13340</name>
</gene>